<protein>
    <submittedName>
        <fullName evidence="7">Cytochrome b5-like Heme/Steroid binding domain-containing protein</fullName>
    </submittedName>
</protein>
<dbReference type="EMBL" id="MJBS01000009">
    <property type="protein sequence ID" value="OHF02928.1"/>
    <property type="molecule type" value="Genomic_DNA"/>
</dbReference>
<feature type="region of interest" description="Disordered" evidence="5">
    <location>
        <begin position="76"/>
        <end position="105"/>
    </location>
</feature>
<proteinExistence type="inferred from homology"/>
<dbReference type="PROSITE" id="PS00191">
    <property type="entry name" value="CYTOCHROME_B5_1"/>
    <property type="match status" value="1"/>
</dbReference>
<sequence length="1315" mass="150502">MASWWGIQLPKWNTSQTNFEDDKTPVPKPDISTLDSLFRYEQSQLLWLAGLRLSEALTLQETDAYQPRCLPFGLTGADSSTSSNSGGEEMDKDGDNDLSARSDTSDGVSKMMEALTVARQLSLAPWATSEFVDVDETKWFKIFQRERWASYKHAEDSGLSINIDDDAIWEKLSRTIEIANRILTEAVSHEWLASFLNTDSREIRWNVKGGSRGQPPRTGTIIRVLPVSPESRLSLAEARGFLDSIAEHFFWGFHLRDESSHAAGKTCSFTSKSGKTLWWMTLGLEKLQLSFQSKTFQDPEGRQAMFMTAKVMLHELMHSLSGHLNRSIPKFLTDPCVSGELFYDEEKWAEAGYSWEMSFFGTCVKDYMWSYSNRIAFFGLRAPSPDFCYRSTGQYWSYDDWSLEEPFRESQLGVPAILPCAITTSDFWETHVAKYGYQTLRFTGVCVADYLWERNRDDITRVTRAKVLDPPYSSYKHLDASMAMVARRLKARRMKLRELRPWFKEEYGKWHTTVYAETQQRDNLSLIGTKIESRYDTHEVSIRNLIKTTLLPHDQCTDLAATSPRNTNTSRLFFQALSYLALAALPVRKKPTTYTNQTPRGLYPDRLVKGLRPNFAGGQEVIDLALQYERRKGRATKFLYSSYTPSHDKEMCMSNARLAFLRWKVLGNLSNEMAVAFDLEWRDMRRRMDQSPFDSGWLGFEWQEFPYSHETIHCPIVGSQDEEPLLSDDDDADLPSWAIAKPVIALSPLPARDQPLEVSSRLRYYHVGEIGDHQRIGSRVKWFVHKPDDDDRYLVYDFSGALPDHAWDDATRDKLTMRPDSSSHIQNRMLRAGDIGEETCKRYMKDGPIGQVLPLINAEDIRLNNESNSLACVVFGPDVFDLTDCQLPLEMKDLQFIIESTTEGNPLMEAVNSGYHPDIVVDCLRSYQIGIRWEQTLRGDIKRFRPFTLSEVKWHAYPETGIYTVIQNNVFDLTDFIKHHPGGMRILQEVAGKDGTDAFLRYHEKPTSFRGTTTHHFLNRLRIGQLVREHSPSSQLSAQQIAIRGQIFSKEGDLSKLPSHVQSFLSSKELDIYWGKEVTPLMDTEYPPKVLQRLFKFKSAVVAKTLISRQYLPFMDDKVLKHMDGKVNPWGFNESYVSDGACIYNLTSYLKYEEPDEFVEILKAHAGKTLSDSIENQQVKQRLKTEFKYRIIAQHGLIDDFDWKKSFRPTPSKVPNLKEVGSSMVNPSLTWAQAAQKGKEAMPPNQVVQPIQGMAGKKRKVAMQPPVPKLSRAAPYDSAGGSSTAPEATSTTEQPTDDWEWKVVKRGRWRGRGRR</sequence>
<dbReference type="GO" id="GO:0016020">
    <property type="term" value="C:membrane"/>
    <property type="evidence" value="ECO:0007669"/>
    <property type="project" value="TreeGrafter"/>
</dbReference>
<feature type="compositionally biased region" description="Polar residues" evidence="5">
    <location>
        <begin position="77"/>
        <end position="86"/>
    </location>
</feature>
<organism evidence="7 8">
    <name type="scientific">Colletotrichum orchidophilum</name>
    <dbReference type="NCBI Taxonomy" id="1209926"/>
    <lineage>
        <taxon>Eukaryota</taxon>
        <taxon>Fungi</taxon>
        <taxon>Dikarya</taxon>
        <taxon>Ascomycota</taxon>
        <taxon>Pezizomycotina</taxon>
        <taxon>Sordariomycetes</taxon>
        <taxon>Hypocreomycetidae</taxon>
        <taxon>Glomerellales</taxon>
        <taxon>Glomerellaceae</taxon>
        <taxon>Colletotrichum</taxon>
    </lineage>
</organism>
<dbReference type="PANTHER" id="PTHR19359:SF14">
    <property type="entry name" value="CYTOCHROME B5 A"/>
    <property type="match status" value="1"/>
</dbReference>
<feature type="compositionally biased region" description="Low complexity" evidence="5">
    <location>
        <begin position="1278"/>
        <end position="1294"/>
    </location>
</feature>
<dbReference type="InterPro" id="IPR050668">
    <property type="entry name" value="Cytochrome_b5"/>
</dbReference>
<dbReference type="SMART" id="SM01117">
    <property type="entry name" value="Cyt-b5"/>
    <property type="match status" value="1"/>
</dbReference>
<reference evidence="7 8" key="1">
    <citation type="submission" date="2016-09" db="EMBL/GenBank/DDBJ databases">
        <authorList>
            <person name="Capua I."/>
            <person name="De Benedictis P."/>
            <person name="Joannis T."/>
            <person name="Lombin L.H."/>
            <person name="Cattoli G."/>
        </authorList>
    </citation>
    <scope>NUCLEOTIDE SEQUENCE [LARGE SCALE GENOMIC DNA]</scope>
    <source>
        <strain evidence="7 8">IMI 309357</strain>
    </source>
</reference>
<evidence type="ECO:0000256" key="3">
    <source>
        <dbReference type="ARBA" id="ARBA00023004"/>
    </source>
</evidence>
<name>A0A1G4BNN8_9PEZI</name>
<keyword evidence="2" id="KW-0479">Metal-binding</keyword>
<dbReference type="PROSITE" id="PS50255">
    <property type="entry name" value="CYTOCHROME_B5_2"/>
    <property type="match status" value="1"/>
</dbReference>
<dbReference type="OrthoDB" id="10254945at2759"/>
<comment type="caution">
    <text evidence="7">The sequence shown here is derived from an EMBL/GenBank/DDBJ whole genome shotgun (WGS) entry which is preliminary data.</text>
</comment>
<gene>
    <name evidence="7" type="ORF">CORC01_01686</name>
</gene>
<dbReference type="STRING" id="1209926.A0A1G4BNN8"/>
<dbReference type="GO" id="GO:0046872">
    <property type="term" value="F:metal ion binding"/>
    <property type="evidence" value="ECO:0007669"/>
    <property type="project" value="UniProtKB-KW"/>
</dbReference>
<dbReference type="Proteomes" id="UP000176998">
    <property type="component" value="Unassembled WGS sequence"/>
</dbReference>
<feature type="region of interest" description="Disordered" evidence="5">
    <location>
        <begin position="1257"/>
        <end position="1315"/>
    </location>
</feature>
<feature type="compositionally biased region" description="Basic and acidic residues" evidence="5">
    <location>
        <begin position="93"/>
        <end position="104"/>
    </location>
</feature>
<dbReference type="InterPro" id="IPR001199">
    <property type="entry name" value="Cyt_B5-like_heme/steroid-bd"/>
</dbReference>
<dbReference type="PANTHER" id="PTHR19359">
    <property type="entry name" value="CYTOCHROME B5"/>
    <property type="match status" value="1"/>
</dbReference>
<keyword evidence="1" id="KW-0349">Heme</keyword>
<accession>A0A1G4BNN8</accession>
<evidence type="ECO:0000256" key="2">
    <source>
        <dbReference type="ARBA" id="ARBA00022723"/>
    </source>
</evidence>
<dbReference type="InterPro" id="IPR018506">
    <property type="entry name" value="Cyt_B5_heme-BS"/>
</dbReference>
<comment type="similarity">
    <text evidence="4">Belongs to the cytochrome b5 family.</text>
</comment>
<evidence type="ECO:0000259" key="6">
    <source>
        <dbReference type="PROSITE" id="PS50255"/>
    </source>
</evidence>
<dbReference type="RefSeq" id="XP_022480066.1">
    <property type="nucleotide sequence ID" value="XM_022613340.1"/>
</dbReference>
<dbReference type="Pfam" id="PF00173">
    <property type="entry name" value="Cyt-b5"/>
    <property type="match status" value="1"/>
</dbReference>
<evidence type="ECO:0000256" key="4">
    <source>
        <dbReference type="ARBA" id="ARBA00038168"/>
    </source>
</evidence>
<evidence type="ECO:0000313" key="8">
    <source>
        <dbReference type="Proteomes" id="UP000176998"/>
    </source>
</evidence>
<keyword evidence="8" id="KW-1185">Reference proteome</keyword>
<feature type="compositionally biased region" description="Basic residues" evidence="5">
    <location>
        <begin position="1304"/>
        <end position="1315"/>
    </location>
</feature>
<dbReference type="GO" id="GO:0020037">
    <property type="term" value="F:heme binding"/>
    <property type="evidence" value="ECO:0007669"/>
    <property type="project" value="InterPro"/>
</dbReference>
<dbReference type="Gene3D" id="3.10.120.10">
    <property type="entry name" value="Cytochrome b5-like heme/steroid binding domain"/>
    <property type="match status" value="1"/>
</dbReference>
<dbReference type="InterPro" id="IPR036400">
    <property type="entry name" value="Cyt_B5-like_heme/steroid_sf"/>
</dbReference>
<dbReference type="GeneID" id="34554850"/>
<evidence type="ECO:0000313" key="7">
    <source>
        <dbReference type="EMBL" id="OHF02928.1"/>
    </source>
</evidence>
<evidence type="ECO:0000256" key="5">
    <source>
        <dbReference type="SAM" id="MobiDB-lite"/>
    </source>
</evidence>
<feature type="domain" description="Cytochrome b5 heme-binding" evidence="6">
    <location>
        <begin position="944"/>
        <end position="1027"/>
    </location>
</feature>
<dbReference type="SUPFAM" id="SSF55856">
    <property type="entry name" value="Cytochrome b5-like heme/steroid binding domain"/>
    <property type="match status" value="1"/>
</dbReference>
<keyword evidence="3" id="KW-0408">Iron</keyword>
<evidence type="ECO:0000256" key="1">
    <source>
        <dbReference type="ARBA" id="ARBA00022617"/>
    </source>
</evidence>